<accession>A0A914V1G7</accession>
<dbReference type="PROSITE" id="PS50021">
    <property type="entry name" value="CH"/>
    <property type="match status" value="1"/>
</dbReference>
<dbReference type="SUPFAM" id="SSF47576">
    <property type="entry name" value="Calponin-homology domain, CH-domain"/>
    <property type="match status" value="1"/>
</dbReference>
<dbReference type="InterPro" id="IPR036872">
    <property type="entry name" value="CH_dom_sf"/>
</dbReference>
<feature type="compositionally biased region" description="Polar residues" evidence="1">
    <location>
        <begin position="54"/>
        <end position="68"/>
    </location>
</feature>
<keyword evidence="3" id="KW-1185">Reference proteome</keyword>
<dbReference type="WBParaSite" id="PSAMB.scaffold14437size1890.g36053.t1">
    <property type="protein sequence ID" value="PSAMB.scaffold14437size1890.g36053.t1"/>
    <property type="gene ID" value="PSAMB.scaffold14437size1890.g36053"/>
</dbReference>
<dbReference type="AlphaFoldDB" id="A0A914V1G7"/>
<reference evidence="4" key="1">
    <citation type="submission" date="2022-11" db="UniProtKB">
        <authorList>
            <consortium name="WormBaseParasite"/>
        </authorList>
    </citation>
    <scope>IDENTIFICATION</scope>
</reference>
<evidence type="ECO:0000259" key="2">
    <source>
        <dbReference type="PROSITE" id="PS50021"/>
    </source>
</evidence>
<protein>
    <submittedName>
        <fullName evidence="4">Calponin-homology (CH) domain-containing protein</fullName>
    </submittedName>
</protein>
<feature type="compositionally biased region" description="Low complexity" evidence="1">
    <location>
        <begin position="133"/>
        <end position="153"/>
    </location>
</feature>
<dbReference type="Gene3D" id="1.10.418.10">
    <property type="entry name" value="Calponin-like domain"/>
    <property type="match status" value="1"/>
</dbReference>
<feature type="compositionally biased region" description="Polar residues" evidence="1">
    <location>
        <begin position="103"/>
        <end position="113"/>
    </location>
</feature>
<organism evidence="3 4">
    <name type="scientific">Plectus sambesii</name>
    <dbReference type="NCBI Taxonomy" id="2011161"/>
    <lineage>
        <taxon>Eukaryota</taxon>
        <taxon>Metazoa</taxon>
        <taxon>Ecdysozoa</taxon>
        <taxon>Nematoda</taxon>
        <taxon>Chromadorea</taxon>
        <taxon>Plectida</taxon>
        <taxon>Plectina</taxon>
        <taxon>Plectoidea</taxon>
        <taxon>Plectidae</taxon>
        <taxon>Plectus</taxon>
    </lineage>
</organism>
<evidence type="ECO:0000313" key="3">
    <source>
        <dbReference type="Proteomes" id="UP000887566"/>
    </source>
</evidence>
<feature type="region of interest" description="Disordered" evidence="1">
    <location>
        <begin position="36"/>
        <end position="180"/>
    </location>
</feature>
<evidence type="ECO:0000256" key="1">
    <source>
        <dbReference type="SAM" id="MobiDB-lite"/>
    </source>
</evidence>
<dbReference type="InterPro" id="IPR001715">
    <property type="entry name" value="CH_dom"/>
</dbReference>
<dbReference type="Proteomes" id="UP000887566">
    <property type="component" value="Unplaced"/>
</dbReference>
<name>A0A914V1G7_9BILA</name>
<feature type="compositionally biased region" description="Polar residues" evidence="1">
    <location>
        <begin position="83"/>
        <end position="93"/>
    </location>
</feature>
<feature type="domain" description="Calponin-homology (CH)" evidence="2">
    <location>
        <begin position="189"/>
        <end position="276"/>
    </location>
</feature>
<evidence type="ECO:0000313" key="4">
    <source>
        <dbReference type="WBParaSite" id="PSAMB.scaffold14437size1890.g36053.t1"/>
    </source>
</evidence>
<sequence length="276" mass="28386">MSRPMSPPMSPKMGAIEALAAQSAAAVRTAEKPVNGNVGTIGARHEPSSAAVKSANSSTTSQVTNGNVETIGARHEPPPTAVKSANPSATSHVGNGKPPTSPPTLNSTKTAVATKSAGKIPTASAANNFTRNGSLSSSQSSVGSSKSSVSSSLAANGRPGRGPPPPPATTRVKPRDSMGTARAVEIRKTPNSDAAVEQMRKTLETKLGITLPSERDELATALSDGVHLCTFINHLRVRAVPSVHTPLNETSPLSVAKSKRNVENFVIACRRLGLPE</sequence>
<proteinExistence type="predicted"/>